<dbReference type="Gene3D" id="2.30.150.10">
    <property type="entry name" value="DNA-directed RNA polymerase, beta subunit, external 1 domain"/>
    <property type="match status" value="1"/>
</dbReference>
<evidence type="ECO:0000256" key="7">
    <source>
        <dbReference type="ARBA" id="ARBA00023163"/>
    </source>
</evidence>
<comment type="similarity">
    <text evidence="3 10">Belongs to the RNA polymerase beta chain family.</text>
</comment>
<dbReference type="PROSITE" id="PS01166">
    <property type="entry name" value="RNA_POL_BETA"/>
    <property type="match status" value="1"/>
</dbReference>
<dbReference type="Pfam" id="PF04560">
    <property type="entry name" value="RNA_pol_Rpb2_7"/>
    <property type="match status" value="1"/>
</dbReference>
<dbReference type="GO" id="GO:0003899">
    <property type="term" value="F:DNA-directed RNA polymerase activity"/>
    <property type="evidence" value="ECO:0007669"/>
    <property type="project" value="UniProtKB-EC"/>
</dbReference>
<dbReference type="Gene3D" id="3.90.1800.10">
    <property type="entry name" value="RNA polymerase alpha subunit dimerisation domain"/>
    <property type="match status" value="1"/>
</dbReference>
<dbReference type="InterPro" id="IPR007645">
    <property type="entry name" value="RNA_pol_Rpb2_3"/>
</dbReference>
<dbReference type="Pfam" id="PF04565">
    <property type="entry name" value="RNA_pol_Rpb2_3"/>
    <property type="match status" value="1"/>
</dbReference>
<evidence type="ECO:0000259" key="12">
    <source>
        <dbReference type="Pfam" id="PF00562"/>
    </source>
</evidence>
<protein>
    <recommendedName>
        <fullName evidence="11">DNA-directed RNA polymerase subunit beta</fullName>
        <ecNumber evidence="11">2.7.7.6</ecNumber>
    </recommendedName>
</protein>
<dbReference type="EC" id="2.7.7.6" evidence="11"/>
<dbReference type="Gene3D" id="2.40.270.10">
    <property type="entry name" value="DNA-directed RNA polymerase, subunit 2, domain 6"/>
    <property type="match status" value="1"/>
</dbReference>
<keyword evidence="16" id="KW-1185">Reference proteome</keyword>
<keyword evidence="5 11" id="KW-0808">Transferase</keyword>
<evidence type="ECO:0000256" key="10">
    <source>
        <dbReference type="RuleBase" id="RU000434"/>
    </source>
</evidence>
<keyword evidence="4 11" id="KW-0240">DNA-directed RNA polymerase</keyword>
<dbReference type="CDD" id="cd00653">
    <property type="entry name" value="RNA_pol_B_RPB2"/>
    <property type="match status" value="1"/>
</dbReference>
<proteinExistence type="inferred from homology"/>
<evidence type="ECO:0000256" key="2">
    <source>
        <dbReference type="ARBA" id="ARBA00004474"/>
    </source>
</evidence>
<dbReference type="SUPFAM" id="SSF64484">
    <property type="entry name" value="beta and beta-prime subunits of DNA dependent RNA-polymerase"/>
    <property type="match status" value="1"/>
</dbReference>
<dbReference type="InterPro" id="IPR007120">
    <property type="entry name" value="DNA-dir_RNAP_su2_dom"/>
</dbReference>
<dbReference type="GO" id="GO:0006351">
    <property type="term" value="P:DNA-templated transcription"/>
    <property type="evidence" value="ECO:0007669"/>
    <property type="project" value="InterPro"/>
</dbReference>
<dbReference type="InterPro" id="IPR037033">
    <property type="entry name" value="DNA-dir_RNAP_su2_hyb_sf"/>
</dbReference>
<dbReference type="AlphaFoldDB" id="A0A9D4YS95"/>
<dbReference type="InterPro" id="IPR007121">
    <property type="entry name" value="RNA_pol_bsu_CS"/>
</dbReference>
<keyword evidence="7 11" id="KW-0804">Transcription</keyword>
<organism evidence="15 16">
    <name type="scientific">Chlorella vulgaris</name>
    <name type="common">Green alga</name>
    <dbReference type="NCBI Taxonomy" id="3077"/>
    <lineage>
        <taxon>Eukaryota</taxon>
        <taxon>Viridiplantae</taxon>
        <taxon>Chlorophyta</taxon>
        <taxon>core chlorophytes</taxon>
        <taxon>Trebouxiophyceae</taxon>
        <taxon>Chlorellales</taxon>
        <taxon>Chlorellaceae</taxon>
        <taxon>Chlorella clade</taxon>
        <taxon>Chlorella</taxon>
    </lineage>
</organism>
<comment type="caution">
    <text evidence="15">The sequence shown here is derived from an EMBL/GenBank/DDBJ whole genome shotgun (WGS) entry which is preliminary data.</text>
</comment>
<evidence type="ECO:0000256" key="4">
    <source>
        <dbReference type="ARBA" id="ARBA00022478"/>
    </source>
</evidence>
<feature type="non-terminal residue" evidence="15">
    <location>
        <position position="465"/>
    </location>
</feature>
<dbReference type="InterPro" id="IPR015712">
    <property type="entry name" value="DNA-dir_RNA_pol_su2"/>
</dbReference>
<accession>A0A9D4YS95</accession>
<evidence type="ECO:0000256" key="6">
    <source>
        <dbReference type="ARBA" id="ARBA00022695"/>
    </source>
</evidence>
<dbReference type="GO" id="GO:0000428">
    <property type="term" value="C:DNA-directed RNA polymerase complex"/>
    <property type="evidence" value="ECO:0007669"/>
    <property type="project" value="UniProtKB-KW"/>
</dbReference>
<dbReference type="EMBL" id="SIDB01000017">
    <property type="protein sequence ID" value="KAI3423594.1"/>
    <property type="molecule type" value="Genomic_DNA"/>
</dbReference>
<dbReference type="PANTHER" id="PTHR20856">
    <property type="entry name" value="DNA-DIRECTED RNA POLYMERASE I SUBUNIT 2"/>
    <property type="match status" value="1"/>
</dbReference>
<evidence type="ECO:0000256" key="8">
    <source>
        <dbReference type="ARBA" id="ARBA00026088"/>
    </source>
</evidence>
<comment type="function">
    <text evidence="1 11">DNA-dependent RNA polymerase catalyzes the transcription of DNA into RNA using the four ribonucleoside triphosphates as substrates.</text>
</comment>
<dbReference type="OrthoDB" id="564920at2759"/>
<sequence length="465" mass="51553">KRFFTSGTLGQFMDQTNSLAETTHKRRLTVLGPGGISGKQTTIQIRGIHPTYYGRLCPIETPEGKNAGLVNSFTVLSVLSKYGARTLTTPFYQVYKGQVQKTLPPLRVSPRQEYKLIEAPADIQLTAWNVLPKTHLPVRKELNFHSDVATRITTQSVGILQNISVATSLIPFLEHNDANRALMGSNMQRQAVPLLKPQAPLVGTGLESKGDLLADGASSSQGKLSIGQNVLVAYLPWEGYNFEDAILISQRLVDQEIFTSLHLQRRKIQVGDKMAGRHGNKGIVSLILPRQDMPYLPDGTPVDIVLNPLGVPSRMNVGQILECLLGLAGHFLHERYTTYLFDEQYGAEASRSLVYSKLYQASLKTRNPWVFEPHHPGKIRVFDGRTGLPFDQPITAGYAYILKLVHLVDDKIHARPTGPYSAITQQPVKGRARNGGQRLGEMEVWALQAYGAAHTLHEFFTVKSD</sequence>
<evidence type="ECO:0000256" key="11">
    <source>
        <dbReference type="RuleBase" id="RU363031"/>
    </source>
</evidence>
<evidence type="ECO:0000256" key="9">
    <source>
        <dbReference type="ARBA" id="ARBA00048552"/>
    </source>
</evidence>
<comment type="catalytic activity">
    <reaction evidence="9 11">
        <text>RNA(n) + a ribonucleoside 5'-triphosphate = RNA(n+1) + diphosphate</text>
        <dbReference type="Rhea" id="RHEA:21248"/>
        <dbReference type="Rhea" id="RHEA-COMP:14527"/>
        <dbReference type="Rhea" id="RHEA-COMP:17342"/>
        <dbReference type="ChEBI" id="CHEBI:33019"/>
        <dbReference type="ChEBI" id="CHEBI:61557"/>
        <dbReference type="ChEBI" id="CHEBI:140395"/>
        <dbReference type="EC" id="2.7.7.6"/>
    </reaction>
</comment>
<dbReference type="Pfam" id="PF00562">
    <property type="entry name" value="RNA_pol_Rpb2_6"/>
    <property type="match status" value="1"/>
</dbReference>
<evidence type="ECO:0000313" key="16">
    <source>
        <dbReference type="Proteomes" id="UP001055712"/>
    </source>
</evidence>
<dbReference type="GO" id="GO:0032549">
    <property type="term" value="F:ribonucleoside binding"/>
    <property type="evidence" value="ECO:0007669"/>
    <property type="project" value="InterPro"/>
</dbReference>
<evidence type="ECO:0000259" key="13">
    <source>
        <dbReference type="Pfam" id="PF04560"/>
    </source>
</evidence>
<keyword evidence="6 11" id="KW-0548">Nucleotidyltransferase</keyword>
<dbReference type="Proteomes" id="UP001055712">
    <property type="component" value="Unassembled WGS sequence"/>
</dbReference>
<feature type="domain" description="RNA polymerase Rpb2" evidence="13">
    <location>
        <begin position="435"/>
        <end position="465"/>
    </location>
</feature>
<evidence type="ECO:0000256" key="5">
    <source>
        <dbReference type="ARBA" id="ARBA00022679"/>
    </source>
</evidence>
<dbReference type="GO" id="GO:0003677">
    <property type="term" value="F:DNA binding"/>
    <property type="evidence" value="ECO:0007669"/>
    <property type="project" value="InterPro"/>
</dbReference>
<comment type="subunit">
    <text evidence="8 11">In plastids the minimal PEP RNA polymerase catalytic core is composed of four subunits: alpha, beta, beta', and beta''. When a (nuclear-encoded) sigma factor is associated with the core the holoenzyme is formed, which can initiate transcription.</text>
</comment>
<comment type="subcellular location">
    <subcellularLocation>
        <location evidence="2">Plastid</location>
    </subcellularLocation>
</comment>
<keyword evidence="15" id="KW-0934">Plastid</keyword>
<reference evidence="15" key="2">
    <citation type="submission" date="2020-11" db="EMBL/GenBank/DDBJ databases">
        <authorList>
            <person name="Cecchin M."/>
            <person name="Marcolungo L."/>
            <person name="Rossato M."/>
            <person name="Girolomoni L."/>
            <person name="Cosentino E."/>
            <person name="Cuine S."/>
            <person name="Li-Beisson Y."/>
            <person name="Delledonne M."/>
            <person name="Ballottari M."/>
        </authorList>
    </citation>
    <scope>NUCLEOTIDE SEQUENCE</scope>
    <source>
        <strain evidence="15">211/11P</strain>
        <tissue evidence="15">Whole cell</tissue>
    </source>
</reference>
<reference evidence="15" key="1">
    <citation type="journal article" date="2019" name="Plant J.">
        <title>Chlorella vulgaris genome assembly and annotation reveals the molecular basis for metabolic acclimation to high light conditions.</title>
        <authorList>
            <person name="Cecchin M."/>
            <person name="Marcolungo L."/>
            <person name="Rossato M."/>
            <person name="Girolomoni L."/>
            <person name="Cosentino E."/>
            <person name="Cuine S."/>
            <person name="Li-Beisson Y."/>
            <person name="Delledonne M."/>
            <person name="Ballottari M."/>
        </authorList>
    </citation>
    <scope>NUCLEOTIDE SEQUENCE</scope>
    <source>
        <strain evidence="15">211/11P</strain>
    </source>
</reference>
<dbReference type="InterPro" id="IPR042107">
    <property type="entry name" value="DNA-dir_RNA_pol_bsu_ext_1_sf"/>
</dbReference>
<feature type="non-terminal residue" evidence="15">
    <location>
        <position position="1"/>
    </location>
</feature>
<dbReference type="InterPro" id="IPR007641">
    <property type="entry name" value="RNA_pol_Rpb2_7"/>
</dbReference>
<dbReference type="GO" id="GO:0009536">
    <property type="term" value="C:plastid"/>
    <property type="evidence" value="ECO:0007669"/>
    <property type="project" value="UniProtKB-SubCell"/>
</dbReference>
<keyword evidence="15" id="KW-0150">Chloroplast</keyword>
<feature type="domain" description="DNA-directed RNA polymerase subunit 2 hybrid-binding" evidence="12">
    <location>
        <begin position="264"/>
        <end position="433"/>
    </location>
</feature>
<feature type="domain" description="RNA polymerase Rpb2" evidence="14">
    <location>
        <begin position="11"/>
        <end position="77"/>
    </location>
</feature>
<dbReference type="Gene3D" id="3.90.1100.10">
    <property type="match status" value="1"/>
</dbReference>
<name>A0A9D4YS95_CHLVU</name>
<evidence type="ECO:0000256" key="1">
    <source>
        <dbReference type="ARBA" id="ARBA00004026"/>
    </source>
</evidence>
<evidence type="ECO:0000256" key="3">
    <source>
        <dbReference type="ARBA" id="ARBA00006835"/>
    </source>
</evidence>
<evidence type="ECO:0000313" key="15">
    <source>
        <dbReference type="EMBL" id="KAI3423594.1"/>
    </source>
</evidence>
<evidence type="ECO:0000259" key="14">
    <source>
        <dbReference type="Pfam" id="PF04565"/>
    </source>
</evidence>
<geneLocation type="chloroplast" evidence="15"/>
<gene>
    <name evidence="15" type="ORF">D9Q98_010776</name>
</gene>